<evidence type="ECO:0000256" key="2">
    <source>
        <dbReference type="ARBA" id="ARBA00006433"/>
    </source>
</evidence>
<dbReference type="EMBL" id="QZEZ01000002">
    <property type="protein sequence ID" value="RJK96966.1"/>
    <property type="molecule type" value="Genomic_DNA"/>
</dbReference>
<keyword evidence="5" id="KW-1003">Cell membrane</keyword>
<feature type="transmembrane region" description="Helical" evidence="10">
    <location>
        <begin position="243"/>
        <end position="262"/>
    </location>
</feature>
<evidence type="ECO:0000313" key="12">
    <source>
        <dbReference type="EMBL" id="RJK96966.1"/>
    </source>
</evidence>
<accession>A0A3A3ZLB1</accession>
<dbReference type="PANTHER" id="PTHR43302:SF5">
    <property type="entry name" value="TRANSPORTER ARSB-RELATED"/>
    <property type="match status" value="1"/>
</dbReference>
<dbReference type="Proteomes" id="UP000265614">
    <property type="component" value="Unassembled WGS sequence"/>
</dbReference>
<dbReference type="InterPro" id="IPR000802">
    <property type="entry name" value="Arsenical_pump_ArsB"/>
</dbReference>
<comment type="similarity">
    <text evidence="2">Belongs to the ArsB family.</text>
</comment>
<reference evidence="12 13" key="1">
    <citation type="submission" date="2018-09" db="EMBL/GenBank/DDBJ databases">
        <title>YIM 75000 draft genome.</title>
        <authorList>
            <person name="Tang S."/>
            <person name="Feng Y."/>
        </authorList>
    </citation>
    <scope>NUCLEOTIDE SEQUENCE [LARGE SCALE GENOMIC DNA]</scope>
    <source>
        <strain evidence="12 13">YIM 75000</strain>
    </source>
</reference>
<evidence type="ECO:0000256" key="5">
    <source>
        <dbReference type="ARBA" id="ARBA00022475"/>
    </source>
</evidence>
<evidence type="ECO:0000256" key="3">
    <source>
        <dbReference type="ARBA" id="ARBA00009843"/>
    </source>
</evidence>
<protein>
    <submittedName>
        <fullName evidence="12">Arsenic transporter</fullName>
    </submittedName>
</protein>
<gene>
    <name evidence="12" type="ORF">D5H78_06910</name>
</gene>
<feature type="transmembrane region" description="Helical" evidence="10">
    <location>
        <begin position="92"/>
        <end position="112"/>
    </location>
</feature>
<feature type="transmembrane region" description="Helical" evidence="10">
    <location>
        <begin position="193"/>
        <end position="211"/>
    </location>
</feature>
<evidence type="ECO:0000256" key="9">
    <source>
        <dbReference type="ARBA" id="ARBA00023136"/>
    </source>
</evidence>
<proteinExistence type="inferred from homology"/>
<evidence type="ECO:0000313" key="13">
    <source>
        <dbReference type="Proteomes" id="UP000265614"/>
    </source>
</evidence>
<dbReference type="InterPro" id="IPR004680">
    <property type="entry name" value="Cit_transptr-like_dom"/>
</dbReference>
<feature type="transmembrane region" description="Helical" evidence="10">
    <location>
        <begin position="317"/>
        <end position="341"/>
    </location>
</feature>
<comment type="subcellular location">
    <subcellularLocation>
        <location evidence="1">Cell membrane</location>
        <topology evidence="1">Multi-pass membrane protein</topology>
    </subcellularLocation>
</comment>
<evidence type="ECO:0000256" key="1">
    <source>
        <dbReference type="ARBA" id="ARBA00004651"/>
    </source>
</evidence>
<evidence type="ECO:0000256" key="4">
    <source>
        <dbReference type="ARBA" id="ARBA00022448"/>
    </source>
</evidence>
<organism evidence="12 13">
    <name type="scientific">Vallicoccus soli</name>
    <dbReference type="NCBI Taxonomy" id="2339232"/>
    <lineage>
        <taxon>Bacteria</taxon>
        <taxon>Bacillati</taxon>
        <taxon>Actinomycetota</taxon>
        <taxon>Actinomycetes</taxon>
        <taxon>Motilibacterales</taxon>
        <taxon>Vallicoccaceae</taxon>
        <taxon>Vallicoccus</taxon>
    </lineage>
</organism>
<feature type="domain" description="Citrate transporter-like" evidence="11">
    <location>
        <begin position="2"/>
        <end position="321"/>
    </location>
</feature>
<comment type="caution">
    <text evidence="12">The sequence shown here is derived from an EMBL/GenBank/DDBJ whole genome shotgun (WGS) entry which is preliminary data.</text>
</comment>
<feature type="transmembrane region" description="Helical" evidence="10">
    <location>
        <begin position="66"/>
        <end position="86"/>
    </location>
</feature>
<feature type="transmembrane region" description="Helical" evidence="10">
    <location>
        <begin position="353"/>
        <end position="378"/>
    </location>
</feature>
<dbReference type="GO" id="GO:0005886">
    <property type="term" value="C:plasma membrane"/>
    <property type="evidence" value="ECO:0007669"/>
    <property type="project" value="UniProtKB-SubCell"/>
</dbReference>
<evidence type="ECO:0000259" key="11">
    <source>
        <dbReference type="Pfam" id="PF03600"/>
    </source>
</evidence>
<dbReference type="OrthoDB" id="9774335at2"/>
<evidence type="ECO:0000256" key="10">
    <source>
        <dbReference type="SAM" id="Phobius"/>
    </source>
</evidence>
<name>A0A3A3ZLB1_9ACTN</name>
<dbReference type="PANTHER" id="PTHR43302">
    <property type="entry name" value="TRANSPORTER ARSB-RELATED"/>
    <property type="match status" value="1"/>
</dbReference>
<feature type="transmembrane region" description="Helical" evidence="10">
    <location>
        <begin position="217"/>
        <end position="236"/>
    </location>
</feature>
<evidence type="ECO:0000256" key="8">
    <source>
        <dbReference type="ARBA" id="ARBA00022989"/>
    </source>
</evidence>
<evidence type="ECO:0000256" key="7">
    <source>
        <dbReference type="ARBA" id="ARBA00022849"/>
    </source>
</evidence>
<keyword evidence="8 10" id="KW-1133">Transmembrane helix</keyword>
<feature type="transmembrane region" description="Helical" evidence="10">
    <location>
        <begin position="155"/>
        <end position="173"/>
    </location>
</feature>
<evidence type="ECO:0000256" key="6">
    <source>
        <dbReference type="ARBA" id="ARBA00022692"/>
    </source>
</evidence>
<comment type="similarity">
    <text evidence="3">Belongs to the CitM (TC 2.A.11) transporter family.</text>
</comment>
<keyword evidence="6 10" id="KW-0812">Transmembrane</keyword>
<dbReference type="GO" id="GO:0015105">
    <property type="term" value="F:arsenite transmembrane transporter activity"/>
    <property type="evidence" value="ECO:0007669"/>
    <property type="project" value="InterPro"/>
</dbReference>
<keyword evidence="4" id="KW-0813">Transport</keyword>
<dbReference type="RefSeq" id="WP_119949682.1">
    <property type="nucleotide sequence ID" value="NZ_QZEZ01000002.1"/>
</dbReference>
<keyword evidence="9 10" id="KW-0472">Membrane</keyword>
<keyword evidence="7" id="KW-0059">Arsenical resistance</keyword>
<keyword evidence="13" id="KW-1185">Reference proteome</keyword>
<dbReference type="GO" id="GO:0046685">
    <property type="term" value="P:response to arsenic-containing substance"/>
    <property type="evidence" value="ECO:0007669"/>
    <property type="project" value="UniProtKB-KW"/>
</dbReference>
<dbReference type="AlphaFoldDB" id="A0A3A3ZLB1"/>
<sequence length="382" mass="38836">MHRAAAAAGGLAALVVGLDGTLDVLGRLAPVLLFLLGATVLAELADEAGLFDVAAREAAHLARGRTPALFALVVLAGTASTVLLSLDSTAVLLTPVVLALCAQLGLDALPFAMATLWLSATPSLLLPVSNLTNLLATGTPALADLGVGGYVARTALPTAVAVALTVLVLGLRYRRRLRGRYPVPPRPAPGDPWLLGAAALAVLSFAALVVAEVEVAVAAPACALALTAVVAVRRPAALRRPLVPWRLAVLVVGLFLVVQAGHEHGLDSALSRLAGTGEAYPDLLRLALVAAAGANLVDNLPAYAALEPVAGGSVDRVLALLVGVDVGPLVLLWGSLATLLWRERCAARGLVVPWRHVAALGLVGAPLLVAAATTALLVPTPW</sequence>
<dbReference type="PRINTS" id="PR00758">
    <property type="entry name" value="ARSENICPUMP"/>
</dbReference>
<dbReference type="Pfam" id="PF03600">
    <property type="entry name" value="CitMHS"/>
    <property type="match status" value="1"/>
</dbReference>